<comment type="caution">
    <text evidence="1">The sequence shown here is derived from an EMBL/GenBank/DDBJ whole genome shotgun (WGS) entry which is preliminary data.</text>
</comment>
<keyword evidence="2" id="KW-1185">Reference proteome</keyword>
<protein>
    <submittedName>
        <fullName evidence="1">Uncharacterized protein</fullName>
    </submittedName>
</protein>
<proteinExistence type="predicted"/>
<gene>
    <name evidence="1" type="ORF">NM688_g2013</name>
</gene>
<sequence>MYDDMDLDEPYGPPGGDSFEDVTGLFAGAGKDMAQEELLFAESFGLMDAMSAFEIGEPRMDSGMAIDHDVWDRFDPLSPLLPEELCWMLDRTFACEMEWHAGNTLSQSVFTFLYVHQLADINPDLLPPGYPLQKDPRRPSELITLVLRTAVFGLLKSCDLVWRELAKKRVYDIEDWQSDKCDVTLLEGVPVDLVLRKLDESCTWLRHSSLPVPERDALCDRLLLRKSLLQLFKLNTPEELDELRPLITIARSILRRIQTQPIVSPASDSPALNAFDPRVIRRLHTVVPIRVLELPTQDVVWQSIGQLLDGWEHISHLREVHSLWGWKIAGSLDVWGPERKLQYPYIRSLTQGVFCDRNAVLGEYPVTWLVEQFFEDTLGIPYRAILPAIVEDTTQWTARDVETQIIRTTVVYIKTFWYNPPRRRRALMRSVADWQLLHEGLLTVSSHIVLQDQNSAMIAFALPKAAVIWKLTVIREIILSGFQQQLYAPHERSVAYWYLAHVVEQHLDVLETLRSFMHHGSAAYHEMQHQSQFLSALQLMAICLSAMTAADLTQSMDRMALNFGRRYKWLPTDEAGLLLLSLPPFGRFPRDLKTISDDGTFLPQEYLRLARDMLHSLSNFGTRTLCDPQQREERRKSVRDLASVAESLMSSLSKPKKSMRLEWDPEYHPWFPRYNPIPFPLYAHMVGPEWLAIEMPRVRALSQLIVFVSCLHLLPRPRTTGSNIFISVLMSSSKVLKRKAATGSSVRASSYHTPVTYEASEPIHALRRSKRVKVKEEVAEGSSSGHVCEAQELSVKKVDVVAKVTAVKKPKKDVSPRKAKAIPQSLAVPHPAPPNWREVYDKIKDMRQSIVAPVDTMGCDQAQFGETDPRNRRFATLVSLMLSSQTKDEVTDAAVAKLREAVGGSLSVDAILKADESKISEAIAKVGFWRRKTQYIKQAAQKLHDEFDSEVPKTVDELCSLPGVGPKMAFLALQVAWNINVGIGVDVHVHRITNRLGWHKPPTKNPEETRLNLQSWLPVELHPEINHLLVGFGQTICAPVGPRCDQCELSNGLCPSAKKAPKKTQRRAKTVISTAGGPQIEIAVEKTTTTESVTSPSPDAPDTES</sequence>
<dbReference type="Proteomes" id="UP001148662">
    <property type="component" value="Unassembled WGS sequence"/>
</dbReference>
<accession>A0ACC1TA25</accession>
<evidence type="ECO:0000313" key="2">
    <source>
        <dbReference type="Proteomes" id="UP001148662"/>
    </source>
</evidence>
<organism evidence="1 2">
    <name type="scientific">Phlebia brevispora</name>
    <dbReference type="NCBI Taxonomy" id="194682"/>
    <lineage>
        <taxon>Eukaryota</taxon>
        <taxon>Fungi</taxon>
        <taxon>Dikarya</taxon>
        <taxon>Basidiomycota</taxon>
        <taxon>Agaricomycotina</taxon>
        <taxon>Agaricomycetes</taxon>
        <taxon>Polyporales</taxon>
        <taxon>Meruliaceae</taxon>
        <taxon>Phlebia</taxon>
    </lineage>
</organism>
<dbReference type="EMBL" id="JANHOG010000239">
    <property type="protein sequence ID" value="KAJ3556462.1"/>
    <property type="molecule type" value="Genomic_DNA"/>
</dbReference>
<reference evidence="1" key="1">
    <citation type="submission" date="2022-07" db="EMBL/GenBank/DDBJ databases">
        <title>Genome Sequence of Phlebia brevispora.</title>
        <authorList>
            <person name="Buettner E."/>
        </authorList>
    </citation>
    <scope>NUCLEOTIDE SEQUENCE</scope>
    <source>
        <strain evidence="1">MPL23</strain>
    </source>
</reference>
<name>A0ACC1TA25_9APHY</name>
<evidence type="ECO:0000313" key="1">
    <source>
        <dbReference type="EMBL" id="KAJ3556462.1"/>
    </source>
</evidence>